<dbReference type="Proteomes" id="UP000092575">
    <property type="component" value="Unassembled WGS sequence"/>
</dbReference>
<sequence>MCGLCGLIEEQSDWTASLSDLPSRQERYRRLKLINALVKSHRIQIFDVHGVNYLVQTPTGKQAIANGLGELWGQIHTLTGRPIDVLDGHFLHALEACP</sequence>
<accession>A0A1B8QH83</accession>
<evidence type="ECO:0000313" key="2">
    <source>
        <dbReference type="EMBL" id="OBX82513.1"/>
    </source>
</evidence>
<reference evidence="3 6" key="3">
    <citation type="submission" date="2020-12" db="EMBL/GenBank/DDBJ databases">
        <title>FDA dAtabase for Regulatory Grade micrObial Sequences (FDA-ARGOS): Supporting development and validation of Infectious Disease Dx tests.</title>
        <authorList>
            <person name="Sproer C."/>
            <person name="Gronow S."/>
            <person name="Severitt S."/>
            <person name="Schroder I."/>
            <person name="Tallon L."/>
            <person name="Sadzewicz L."/>
            <person name="Zhao X."/>
            <person name="Boylan J."/>
            <person name="Ott S."/>
            <person name="Bowen H."/>
            <person name="Vavikolanu K."/>
            <person name="Mehta A."/>
            <person name="Aluvathingal J."/>
            <person name="Nadendla S."/>
            <person name="Lowell S."/>
            <person name="Myers T."/>
            <person name="Yan Y."/>
            <person name="Sichtig H."/>
        </authorList>
    </citation>
    <scope>NUCLEOTIDE SEQUENCE [LARGE SCALE GENOMIC DNA]</scope>
    <source>
        <strain evidence="3 6">FDAARGOS_869</strain>
    </source>
</reference>
<dbReference type="EMBL" id="LZDN01000009">
    <property type="protein sequence ID" value="OBX50993.1"/>
    <property type="molecule type" value="Genomic_DNA"/>
</dbReference>
<dbReference type="Proteomes" id="UP000594834">
    <property type="component" value="Chromosome"/>
</dbReference>
<reference evidence="2 4" key="1">
    <citation type="submission" date="2016-05" db="EMBL/GenBank/DDBJ databases">
        <title>Draft genome sequence of Moraxella nonliquefaciens CCUG 348T.</title>
        <authorList>
            <person name="Salva-Serra F."/>
            <person name="Engstrom-Jakobsson H."/>
            <person name="Thorell K."/>
            <person name="Gonzales-Siles L."/>
            <person name="Karlsson R."/>
            <person name="Boulund F."/>
            <person name="Engstrand L."/>
            <person name="Kristiansson E."/>
            <person name="Moore E."/>
        </authorList>
    </citation>
    <scope>NUCLEOTIDE SEQUENCE [LARGE SCALE GENOMIC DNA]</scope>
    <source>
        <strain evidence="2 4">CCUG 348</strain>
    </source>
</reference>
<dbReference type="RefSeq" id="WP_066884977.1">
    <property type="nucleotide sequence ID" value="NZ_CP065728.1"/>
</dbReference>
<dbReference type="EMBL" id="LXTW01000037">
    <property type="protein sequence ID" value="OBX82513.1"/>
    <property type="molecule type" value="Genomic_DNA"/>
</dbReference>
<dbReference type="AlphaFoldDB" id="A0A1B8QH83"/>
<keyword evidence="6" id="KW-1185">Reference proteome</keyword>
<evidence type="ECO:0000313" key="4">
    <source>
        <dbReference type="Proteomes" id="UP000092575"/>
    </source>
</evidence>
<reference evidence="1 5" key="2">
    <citation type="submission" date="2016-06" db="EMBL/GenBank/DDBJ databases">
        <title>Draft genome of Moraxella nonliquefaciens CCUG 60284.</title>
        <authorList>
            <person name="Salva-Serra F."/>
            <person name="Engstrom-Jakobsson H."/>
            <person name="Thorell K."/>
            <person name="Gonzales-Siles L."/>
            <person name="Karlsson R."/>
            <person name="Boulund F."/>
            <person name="Engstrand L."/>
            <person name="Kristiansson E."/>
            <person name="Moore E."/>
        </authorList>
    </citation>
    <scope>NUCLEOTIDE SEQUENCE [LARGE SCALE GENOMIC DNA]</scope>
    <source>
        <strain evidence="1 5">CCUG 60284</strain>
    </source>
</reference>
<evidence type="ECO:0000313" key="5">
    <source>
        <dbReference type="Proteomes" id="UP000092671"/>
    </source>
</evidence>
<dbReference type="OrthoDB" id="2086168at2"/>
<dbReference type="EMBL" id="CP065728">
    <property type="protein sequence ID" value="QPT44946.1"/>
    <property type="molecule type" value="Genomic_DNA"/>
</dbReference>
<proteinExistence type="predicted"/>
<dbReference type="Proteomes" id="UP000092671">
    <property type="component" value="Unassembled WGS sequence"/>
</dbReference>
<evidence type="ECO:0000313" key="6">
    <source>
        <dbReference type="Proteomes" id="UP000594834"/>
    </source>
</evidence>
<evidence type="ECO:0000313" key="1">
    <source>
        <dbReference type="EMBL" id="OBX50993.1"/>
    </source>
</evidence>
<organism evidence="2 4">
    <name type="scientific">Moraxella nonliquefaciens</name>
    <dbReference type="NCBI Taxonomy" id="478"/>
    <lineage>
        <taxon>Bacteria</taxon>
        <taxon>Pseudomonadati</taxon>
        <taxon>Pseudomonadota</taxon>
        <taxon>Gammaproteobacteria</taxon>
        <taxon>Moraxellales</taxon>
        <taxon>Moraxellaceae</taxon>
        <taxon>Moraxella</taxon>
    </lineage>
</organism>
<gene>
    <name evidence="2" type="ORF">A7456_07195</name>
    <name evidence="1" type="ORF">A9Z60_08385</name>
    <name evidence="3" type="ORF">I6G26_02660</name>
</gene>
<dbReference type="STRING" id="478.A7456_07195"/>
<protein>
    <submittedName>
        <fullName evidence="2">Uncharacterized protein</fullName>
    </submittedName>
</protein>
<name>A0A1B8QH83_MORNO</name>
<evidence type="ECO:0000313" key="3">
    <source>
        <dbReference type="EMBL" id="QPT44946.1"/>
    </source>
</evidence>